<dbReference type="GO" id="GO:0016607">
    <property type="term" value="C:nuclear speck"/>
    <property type="evidence" value="ECO:0007669"/>
    <property type="project" value="UniProtKB-SubCell"/>
</dbReference>
<dbReference type="InterPro" id="IPR046345">
    <property type="entry name" value="TraB_PrgY-like"/>
</dbReference>
<dbReference type="InterPro" id="IPR000504">
    <property type="entry name" value="RRM_dom"/>
</dbReference>
<keyword evidence="3" id="KW-0747">Spliceosome</keyword>
<feature type="region of interest" description="Disordered" evidence="10">
    <location>
        <begin position="511"/>
        <end position="706"/>
    </location>
</feature>
<reference evidence="12 13" key="1">
    <citation type="journal article" date="2017" name="Plant Biotechnol. J.">
        <title>A comprehensive draft genome sequence for lupin (Lupinus angustifolius), an emerging health food: insights into plant-microbe interactions and legume evolution.</title>
        <authorList>
            <person name="Hane J.K."/>
            <person name="Ming Y."/>
            <person name="Kamphuis L.G."/>
            <person name="Nelson M.N."/>
            <person name="Garg G."/>
            <person name="Atkins C.A."/>
            <person name="Bayer P.E."/>
            <person name="Bravo A."/>
            <person name="Bringans S."/>
            <person name="Cannon S."/>
            <person name="Edwards D."/>
            <person name="Foley R."/>
            <person name="Gao L.L."/>
            <person name="Harrison M.J."/>
            <person name="Huang W."/>
            <person name="Hurgobin B."/>
            <person name="Li S."/>
            <person name="Liu C.W."/>
            <person name="McGrath A."/>
            <person name="Morahan G."/>
            <person name="Murray J."/>
            <person name="Weller J."/>
            <person name="Jian J."/>
            <person name="Singh K.B."/>
        </authorList>
    </citation>
    <scope>NUCLEOTIDE SEQUENCE [LARGE SCALE GENOMIC DNA]</scope>
    <source>
        <strain evidence="13">cv. Tanjil</strain>
        <tissue evidence="12">Whole plant</tissue>
    </source>
</reference>
<dbReference type="CDD" id="cd14726">
    <property type="entry name" value="TraB_PrgY-like"/>
    <property type="match status" value="1"/>
</dbReference>
<protein>
    <recommendedName>
        <fullName evidence="11">RRM domain-containing protein</fullName>
    </recommendedName>
</protein>
<evidence type="ECO:0000256" key="4">
    <source>
        <dbReference type="ARBA" id="ARBA00022737"/>
    </source>
</evidence>
<organism evidence="12 13">
    <name type="scientific">Lupinus angustifolius</name>
    <name type="common">Narrow-leaved blue lupine</name>
    <dbReference type="NCBI Taxonomy" id="3871"/>
    <lineage>
        <taxon>Eukaryota</taxon>
        <taxon>Viridiplantae</taxon>
        <taxon>Streptophyta</taxon>
        <taxon>Embryophyta</taxon>
        <taxon>Tracheophyta</taxon>
        <taxon>Spermatophyta</taxon>
        <taxon>Magnoliopsida</taxon>
        <taxon>eudicotyledons</taxon>
        <taxon>Gunneridae</taxon>
        <taxon>Pentapetalae</taxon>
        <taxon>rosids</taxon>
        <taxon>fabids</taxon>
        <taxon>Fabales</taxon>
        <taxon>Fabaceae</taxon>
        <taxon>Papilionoideae</taxon>
        <taxon>50 kb inversion clade</taxon>
        <taxon>genistoids sensu lato</taxon>
        <taxon>core genistoids</taxon>
        <taxon>Genisteae</taxon>
        <taxon>Lupinus</taxon>
    </lineage>
</organism>
<evidence type="ECO:0000259" key="11">
    <source>
        <dbReference type="PROSITE" id="PS50102"/>
    </source>
</evidence>
<comment type="similarity">
    <text evidence="8">Belongs to the splicing factor SR family. RS subfamily.</text>
</comment>
<dbReference type="PROSITE" id="PS50102">
    <property type="entry name" value="RRM"/>
    <property type="match status" value="2"/>
</dbReference>
<evidence type="ECO:0000256" key="1">
    <source>
        <dbReference type="ARBA" id="ARBA00004324"/>
    </source>
</evidence>
<dbReference type="FunFam" id="3.30.70.330:FF:000294">
    <property type="entry name" value="Serine/arginine-rich splicing factor RS31"/>
    <property type="match status" value="1"/>
</dbReference>
<dbReference type="Pfam" id="PF00076">
    <property type="entry name" value="RRM_1"/>
    <property type="match status" value="2"/>
</dbReference>
<keyword evidence="7" id="KW-0539">Nucleus</keyword>
<evidence type="ECO:0000313" key="12">
    <source>
        <dbReference type="EMBL" id="OIW12503.1"/>
    </source>
</evidence>
<dbReference type="AlphaFoldDB" id="A0A4P1RKM4"/>
<evidence type="ECO:0000313" key="13">
    <source>
        <dbReference type="Proteomes" id="UP000188354"/>
    </source>
</evidence>
<dbReference type="Pfam" id="PF01963">
    <property type="entry name" value="TraB_PrgY_gumN"/>
    <property type="match status" value="1"/>
</dbReference>
<dbReference type="SUPFAM" id="SSF54928">
    <property type="entry name" value="RNA-binding domain, RBD"/>
    <property type="match status" value="2"/>
</dbReference>
<keyword evidence="2" id="KW-0597">Phosphoprotein</keyword>
<evidence type="ECO:0000256" key="8">
    <source>
        <dbReference type="ARBA" id="ARBA00061587"/>
    </source>
</evidence>
<feature type="domain" description="RRM" evidence="11">
    <location>
        <begin position="438"/>
        <end position="509"/>
    </location>
</feature>
<keyword evidence="13" id="KW-1185">Reference proteome</keyword>
<dbReference type="Proteomes" id="UP000188354">
    <property type="component" value="Chromosome LG04"/>
</dbReference>
<feature type="compositionally biased region" description="Basic and acidic residues" evidence="10">
    <location>
        <begin position="611"/>
        <end position="620"/>
    </location>
</feature>
<keyword evidence="4" id="KW-0677">Repeat</keyword>
<dbReference type="CDD" id="cd12234">
    <property type="entry name" value="RRM1_AtRSp31_like"/>
    <property type="match status" value="1"/>
</dbReference>
<evidence type="ECO:0000256" key="3">
    <source>
        <dbReference type="ARBA" id="ARBA00022728"/>
    </source>
</evidence>
<dbReference type="InterPro" id="IPR035979">
    <property type="entry name" value="RBD_domain_sf"/>
</dbReference>
<keyword evidence="5 9" id="KW-0694">RNA-binding</keyword>
<evidence type="ECO:0000256" key="6">
    <source>
        <dbReference type="ARBA" id="ARBA00023187"/>
    </source>
</evidence>
<keyword evidence="3" id="KW-0507">mRNA processing</keyword>
<dbReference type="FunFam" id="3.30.70.330:FF:000299">
    <property type="entry name" value="Serine/arginine-rich splicing factor RS31"/>
    <property type="match status" value="1"/>
</dbReference>
<evidence type="ECO:0000256" key="2">
    <source>
        <dbReference type="ARBA" id="ARBA00022553"/>
    </source>
</evidence>
<dbReference type="GO" id="GO:0005681">
    <property type="term" value="C:spliceosomal complex"/>
    <property type="evidence" value="ECO:0007669"/>
    <property type="project" value="UniProtKB-KW"/>
</dbReference>
<feature type="compositionally biased region" description="Basic and acidic residues" evidence="10">
    <location>
        <begin position="511"/>
        <end position="545"/>
    </location>
</feature>
<feature type="compositionally biased region" description="Basic and acidic residues" evidence="10">
    <location>
        <begin position="650"/>
        <end position="669"/>
    </location>
</feature>
<dbReference type="PANTHER" id="PTHR21530">
    <property type="entry name" value="PHEROMONE SHUTDOWN PROTEIN"/>
    <property type="match status" value="1"/>
</dbReference>
<name>A0A4P1RKM4_LUPAN</name>
<dbReference type="InterPro" id="IPR012677">
    <property type="entry name" value="Nucleotide-bd_a/b_plait_sf"/>
</dbReference>
<feature type="compositionally biased region" description="Low complexity" evidence="10">
    <location>
        <begin position="423"/>
        <end position="437"/>
    </location>
</feature>
<keyword evidence="6" id="KW-0508">mRNA splicing</keyword>
<dbReference type="InterPro" id="IPR002816">
    <property type="entry name" value="TraB/PrgY/GumN_fam"/>
</dbReference>
<dbReference type="PANTHER" id="PTHR21530:SF0">
    <property type="entry name" value="TRAB FAMILY PROTEIN"/>
    <property type="match status" value="1"/>
</dbReference>
<proteinExistence type="inferred from homology"/>
<sequence length="706" mass="79644">MDSTMMMKSTTFPIFTSNPFLISTKSLTLRPSTVSIKPPPPCFDYREEISKESKAAIAESHPELLDLAENGRLVLVQKKRFGPVPSWRTEFVEPETIWLVGTSHVSKESAVHVERVIRTLRPDNVVVELCRSRAGIMYASADEDTGKQLRSNMFSLSGAGFFGAVGRSLNLGGQTALALRLLLAAFSSKISSDINRPFGDEFRAARKASEEVGSQIVLGDRPIEITLQRAWKALKWTEKLNLVISVIRGITSSSHISTNKLQEAGLDDDTLQLYEQLSFSYPSLLPPLIHERDTYLAWSLKRSKAVNKCKSVVGVIGKGHMNGVIYALLSDTGNLRFRDLVGKMRPIFCGNLEHDARSSELERLFRRYGKIERVDMKSGFAFIYMEDDRDSEAAIRALDRAEFGRKGRRLRVEWTKQERGVRRPAPSSRSSGNGRPSKTLFVINFDAYQTRTRDLERHFEPYGKIVSVRIRRNFAFVQYESEDDASRALEATNMSKLLDRVISVEFSVKDDDRRNGYSPERGHGRQGYRSRDGRRSPSPYHRERGSPNYGRGPSPYKRERSSPDYGHGRSRSRSPLQRDRVSPAYVRRSPSPYRRERNGSDPNRGLSHSPYHKEQVRTGDRGISPPHNNSHEGREKTSPQNGRGSSRSPYDVDKVASPENRHGSRHSPEEEGAIISPYNGYGGSPTTMPESPGHERYHSQSPPAEE</sequence>
<accession>A0A4P1RKM4</accession>
<feature type="region of interest" description="Disordered" evidence="10">
    <location>
        <begin position="416"/>
        <end position="437"/>
    </location>
</feature>
<dbReference type="GO" id="GO:0008380">
    <property type="term" value="P:RNA splicing"/>
    <property type="evidence" value="ECO:0007669"/>
    <property type="project" value="UniProtKB-KW"/>
</dbReference>
<dbReference type="SMART" id="SM00360">
    <property type="entry name" value="RRM"/>
    <property type="match status" value="2"/>
</dbReference>
<feature type="compositionally biased region" description="Polar residues" evidence="10">
    <location>
        <begin position="638"/>
        <end position="648"/>
    </location>
</feature>
<evidence type="ECO:0000256" key="7">
    <source>
        <dbReference type="ARBA" id="ARBA00023242"/>
    </source>
</evidence>
<dbReference type="Gene3D" id="3.30.70.330">
    <property type="match status" value="2"/>
</dbReference>
<evidence type="ECO:0000256" key="10">
    <source>
        <dbReference type="SAM" id="MobiDB-lite"/>
    </source>
</evidence>
<evidence type="ECO:0000256" key="5">
    <source>
        <dbReference type="ARBA" id="ARBA00022884"/>
    </source>
</evidence>
<dbReference type="GO" id="GO:0003723">
    <property type="term" value="F:RNA binding"/>
    <property type="evidence" value="ECO:0007669"/>
    <property type="project" value="UniProtKB-UniRule"/>
</dbReference>
<comment type="subcellular location">
    <subcellularLocation>
        <location evidence="1">Nucleus speckle</location>
    </subcellularLocation>
</comment>
<dbReference type="STRING" id="3871.A0A4P1RKM4"/>
<gene>
    <name evidence="12" type="ORF">TanjilG_04667</name>
</gene>
<feature type="domain" description="RRM" evidence="11">
    <location>
        <begin position="345"/>
        <end position="417"/>
    </location>
</feature>
<dbReference type="Gramene" id="OIW12503">
    <property type="protein sequence ID" value="OIW12503"/>
    <property type="gene ID" value="TanjilG_04667"/>
</dbReference>
<evidence type="ECO:0000256" key="9">
    <source>
        <dbReference type="PROSITE-ProRule" id="PRU00176"/>
    </source>
</evidence>
<dbReference type="EMBL" id="CM007364">
    <property type="protein sequence ID" value="OIW12503.1"/>
    <property type="molecule type" value="Genomic_DNA"/>
</dbReference>